<protein>
    <submittedName>
        <fullName evidence="2">DUF2087 domain-containing protein</fullName>
    </submittedName>
</protein>
<dbReference type="AlphaFoldDB" id="A0A7D4TKT6"/>
<dbReference type="EMBL" id="CP054056">
    <property type="protein sequence ID" value="QKJ25592.1"/>
    <property type="molecule type" value="Genomic_DNA"/>
</dbReference>
<proteinExistence type="predicted"/>
<dbReference type="Pfam" id="PF09860">
    <property type="entry name" value="DUF2087"/>
    <property type="match status" value="1"/>
</dbReference>
<gene>
    <name evidence="2" type="ORF">HRU87_05325</name>
</gene>
<reference evidence="2 3" key="1">
    <citation type="submission" date="2020-05" db="EMBL/GenBank/DDBJ databases">
        <title>Aquirufa sp. strain 15G-AUS-rot a new Aquirufa species.</title>
        <authorList>
            <person name="Pitt A."/>
            <person name="Hahn M.W."/>
        </authorList>
    </citation>
    <scope>NUCLEOTIDE SEQUENCE [LARGE SCALE GENOMIC DNA]</scope>
    <source>
        <strain evidence="2 3">15G-AUS-rot</strain>
    </source>
</reference>
<evidence type="ECO:0000259" key="1">
    <source>
        <dbReference type="Pfam" id="PF09860"/>
    </source>
</evidence>
<dbReference type="InterPro" id="IPR018656">
    <property type="entry name" value="DUF2087"/>
</dbReference>
<feature type="domain" description="DUF2087" evidence="1">
    <location>
        <begin position="19"/>
        <end position="86"/>
    </location>
</feature>
<sequence length="92" mass="10673">MNPPDLSAFRAFQNSEGVIERLPAKLSKRLELARLLVNVFESDRSYAEPEVNDLLADYVLDFAFIRRTLIDLDLMSRDRYGHSYRRVAKAPE</sequence>
<name>A0A7D4TKT6_9MICO</name>
<evidence type="ECO:0000313" key="2">
    <source>
        <dbReference type="EMBL" id="QKJ25592.1"/>
    </source>
</evidence>
<dbReference type="RefSeq" id="WP_173493889.1">
    <property type="nucleotide sequence ID" value="NZ_CP054056.1"/>
</dbReference>
<accession>A0A7D4TKT6</accession>
<organism evidence="2 3">
    <name type="scientific">Aquiluna borgnonia</name>
    <dbReference type="NCBI Taxonomy" id="2499157"/>
    <lineage>
        <taxon>Bacteria</taxon>
        <taxon>Bacillati</taxon>
        <taxon>Actinomycetota</taxon>
        <taxon>Actinomycetes</taxon>
        <taxon>Micrococcales</taxon>
        <taxon>Microbacteriaceae</taxon>
        <taxon>Luna cluster</taxon>
        <taxon>Luna-1 subcluster</taxon>
        <taxon>Aquiluna</taxon>
    </lineage>
</organism>
<keyword evidence="3" id="KW-1185">Reference proteome</keyword>
<dbReference type="KEGG" id="aqg:HRU87_05325"/>
<dbReference type="Proteomes" id="UP000501003">
    <property type="component" value="Chromosome"/>
</dbReference>
<evidence type="ECO:0000313" key="3">
    <source>
        <dbReference type="Proteomes" id="UP000501003"/>
    </source>
</evidence>